<name>A0A2N7U925_9GAMM</name>
<organism evidence="3 4">
    <name type="scientific">Billgrantia endophytica</name>
    <dbReference type="NCBI Taxonomy" id="2033802"/>
    <lineage>
        <taxon>Bacteria</taxon>
        <taxon>Pseudomonadati</taxon>
        <taxon>Pseudomonadota</taxon>
        <taxon>Gammaproteobacteria</taxon>
        <taxon>Oceanospirillales</taxon>
        <taxon>Halomonadaceae</taxon>
        <taxon>Billgrantia</taxon>
    </lineage>
</organism>
<evidence type="ECO:0000259" key="2">
    <source>
        <dbReference type="PROSITE" id="PS50887"/>
    </source>
</evidence>
<evidence type="ECO:0000313" key="4">
    <source>
        <dbReference type="Proteomes" id="UP000235803"/>
    </source>
</evidence>
<feature type="transmembrane region" description="Helical" evidence="1">
    <location>
        <begin position="135"/>
        <end position="151"/>
    </location>
</feature>
<keyword evidence="4" id="KW-1185">Reference proteome</keyword>
<dbReference type="AlphaFoldDB" id="A0A2N7U925"/>
<sequence>MDDDNQWSATRFAIAYAAGALLLGGYALWHYLMGDYDRILLPAILALVMLVSSLLRLALANRARLSAYLILIAGYLMLALELPRLGESASLWAGLAPMLTLLLLPLAPAILLNVVLLPVWLFLLGDSQNQPGIDTTLGFLAMMMVAMLIPWEQRRQQALLHATDPRDAQCNALAKDTLHELLDNEYQRTQLLQQPLAVLVIHLPQLEMVSEQFGLRARQALLDSLCWEVNRCSRRHDFLGRQSSASFWLVLPDTSESGAQLVRHRIEQALEHTVLVDTGPLRAPMALCQRLAGETWPHYEQRLQTLTQQLIEQ</sequence>
<dbReference type="Pfam" id="PF00990">
    <property type="entry name" value="GGDEF"/>
    <property type="match status" value="1"/>
</dbReference>
<feature type="transmembrane region" description="Helical" evidence="1">
    <location>
        <begin position="12"/>
        <end position="32"/>
    </location>
</feature>
<reference evidence="3 4" key="1">
    <citation type="submission" date="2018-01" db="EMBL/GenBank/DDBJ databases">
        <title>Halomonas endophytica sp. nov., isolated from storage liquid in the stems of Populus euphratica.</title>
        <authorList>
            <person name="Chen C."/>
        </authorList>
    </citation>
    <scope>NUCLEOTIDE SEQUENCE [LARGE SCALE GENOMIC DNA]</scope>
    <source>
        <strain evidence="3 4">MC28</strain>
    </source>
</reference>
<feature type="transmembrane region" description="Helical" evidence="1">
    <location>
        <begin position="95"/>
        <end position="123"/>
    </location>
</feature>
<dbReference type="SUPFAM" id="SSF55073">
    <property type="entry name" value="Nucleotide cyclase"/>
    <property type="match status" value="1"/>
</dbReference>
<keyword evidence="1" id="KW-0812">Transmembrane</keyword>
<proteinExistence type="predicted"/>
<comment type="caution">
    <text evidence="3">The sequence shown here is derived from an EMBL/GenBank/DDBJ whole genome shotgun (WGS) entry which is preliminary data.</text>
</comment>
<dbReference type="InterPro" id="IPR029787">
    <property type="entry name" value="Nucleotide_cyclase"/>
</dbReference>
<keyword evidence="1" id="KW-0472">Membrane</keyword>
<protein>
    <submittedName>
        <fullName evidence="3">Diguanylate cyclase</fullName>
    </submittedName>
</protein>
<dbReference type="InterPro" id="IPR043128">
    <property type="entry name" value="Rev_trsase/Diguanyl_cyclase"/>
</dbReference>
<gene>
    <name evidence="3" type="ORF">C1H69_04310</name>
</gene>
<dbReference type="Proteomes" id="UP000235803">
    <property type="component" value="Unassembled WGS sequence"/>
</dbReference>
<accession>A0A2N7U925</accession>
<feature type="transmembrane region" description="Helical" evidence="1">
    <location>
        <begin position="65"/>
        <end position="83"/>
    </location>
</feature>
<dbReference type="RefSeq" id="WP_102652179.1">
    <property type="nucleotide sequence ID" value="NZ_PNRF01000010.1"/>
</dbReference>
<keyword evidence="1" id="KW-1133">Transmembrane helix</keyword>
<dbReference type="InterPro" id="IPR000160">
    <property type="entry name" value="GGDEF_dom"/>
</dbReference>
<dbReference type="PROSITE" id="PS50887">
    <property type="entry name" value="GGDEF"/>
    <property type="match status" value="1"/>
</dbReference>
<dbReference type="Gene3D" id="3.30.70.270">
    <property type="match status" value="1"/>
</dbReference>
<dbReference type="OrthoDB" id="6181977at2"/>
<dbReference type="EMBL" id="PNRF01000010">
    <property type="protein sequence ID" value="PMR76929.1"/>
    <property type="molecule type" value="Genomic_DNA"/>
</dbReference>
<feature type="transmembrane region" description="Helical" evidence="1">
    <location>
        <begin position="39"/>
        <end position="59"/>
    </location>
</feature>
<evidence type="ECO:0000313" key="3">
    <source>
        <dbReference type="EMBL" id="PMR76929.1"/>
    </source>
</evidence>
<evidence type="ECO:0000256" key="1">
    <source>
        <dbReference type="SAM" id="Phobius"/>
    </source>
</evidence>
<feature type="domain" description="GGDEF" evidence="2">
    <location>
        <begin position="194"/>
        <end position="313"/>
    </location>
</feature>